<evidence type="ECO:0000313" key="2">
    <source>
        <dbReference type="Proteomes" id="UP000828941"/>
    </source>
</evidence>
<accession>A0ACB9NLC7</accession>
<dbReference type="Proteomes" id="UP000828941">
    <property type="component" value="Chromosome 6"/>
</dbReference>
<keyword evidence="2" id="KW-1185">Reference proteome</keyword>
<name>A0ACB9NLC7_BAUVA</name>
<sequence length="144" mass="16036">MNNICELSDTQFIVLVGCRIQLPNHNVIPDRDVDYSYQVPARWRRSTQQFLTLSMVVPLLSLTRQFLILTLTLYPQVALMQVSRLNTMSATDEADKAGCAALAAGKLDEALHSLNISLSKCPPDKISELFLSSCSLPSYLNHPI</sequence>
<proteinExistence type="predicted"/>
<protein>
    <submittedName>
        <fullName evidence="1">Uncharacterized protein</fullName>
    </submittedName>
</protein>
<reference evidence="1 2" key="1">
    <citation type="journal article" date="2022" name="DNA Res.">
        <title>Chromosomal-level genome assembly of the orchid tree Bauhinia variegata (Leguminosae; Cercidoideae) supports the allotetraploid origin hypothesis of Bauhinia.</title>
        <authorList>
            <person name="Zhong Y."/>
            <person name="Chen Y."/>
            <person name="Zheng D."/>
            <person name="Pang J."/>
            <person name="Liu Y."/>
            <person name="Luo S."/>
            <person name="Meng S."/>
            <person name="Qian L."/>
            <person name="Wei D."/>
            <person name="Dai S."/>
            <person name="Zhou R."/>
        </authorList>
    </citation>
    <scope>NUCLEOTIDE SEQUENCE [LARGE SCALE GENOMIC DNA]</scope>
    <source>
        <strain evidence="1">BV-YZ2020</strain>
    </source>
</reference>
<gene>
    <name evidence="1" type="ORF">L6164_015425</name>
</gene>
<evidence type="ECO:0000313" key="1">
    <source>
        <dbReference type="EMBL" id="KAI4336960.1"/>
    </source>
</evidence>
<organism evidence="1 2">
    <name type="scientific">Bauhinia variegata</name>
    <name type="common">Purple orchid tree</name>
    <name type="synonym">Phanera variegata</name>
    <dbReference type="NCBI Taxonomy" id="167791"/>
    <lineage>
        <taxon>Eukaryota</taxon>
        <taxon>Viridiplantae</taxon>
        <taxon>Streptophyta</taxon>
        <taxon>Embryophyta</taxon>
        <taxon>Tracheophyta</taxon>
        <taxon>Spermatophyta</taxon>
        <taxon>Magnoliopsida</taxon>
        <taxon>eudicotyledons</taxon>
        <taxon>Gunneridae</taxon>
        <taxon>Pentapetalae</taxon>
        <taxon>rosids</taxon>
        <taxon>fabids</taxon>
        <taxon>Fabales</taxon>
        <taxon>Fabaceae</taxon>
        <taxon>Cercidoideae</taxon>
        <taxon>Cercideae</taxon>
        <taxon>Bauhiniinae</taxon>
        <taxon>Bauhinia</taxon>
    </lineage>
</organism>
<comment type="caution">
    <text evidence="1">The sequence shown here is derived from an EMBL/GenBank/DDBJ whole genome shotgun (WGS) entry which is preliminary data.</text>
</comment>
<dbReference type="EMBL" id="CM039431">
    <property type="protein sequence ID" value="KAI4336960.1"/>
    <property type="molecule type" value="Genomic_DNA"/>
</dbReference>